<evidence type="ECO:0000313" key="3">
    <source>
        <dbReference type="Proteomes" id="UP000186919"/>
    </source>
</evidence>
<feature type="domain" description="Metallo-beta-lactamase" evidence="1">
    <location>
        <begin position="86"/>
        <end position="187"/>
    </location>
</feature>
<evidence type="ECO:0000313" key="2">
    <source>
        <dbReference type="EMBL" id="OAT68049.1"/>
    </source>
</evidence>
<comment type="caution">
    <text evidence="2">The sequence shown here is derived from an EMBL/GenBank/DDBJ whole genome shotgun (WGS) entry which is preliminary data.</text>
</comment>
<dbReference type="GO" id="GO:0016787">
    <property type="term" value="F:hydrolase activity"/>
    <property type="evidence" value="ECO:0007669"/>
    <property type="project" value="UniProtKB-KW"/>
</dbReference>
<dbReference type="SUPFAM" id="SSF56281">
    <property type="entry name" value="Metallo-hydrolase/oxidoreductase"/>
    <property type="match status" value="1"/>
</dbReference>
<dbReference type="AlphaFoldDB" id="A0A179V821"/>
<dbReference type="PANTHER" id="PTHR42773:SF1">
    <property type="entry name" value="METALLO-BETA-LACTAMASE FAMILY PROTEIN"/>
    <property type="match status" value="1"/>
</dbReference>
<organism evidence="2 3">
    <name type="scientific">Mycobacteroides immunogenum</name>
    <dbReference type="NCBI Taxonomy" id="83262"/>
    <lineage>
        <taxon>Bacteria</taxon>
        <taxon>Bacillati</taxon>
        <taxon>Actinomycetota</taxon>
        <taxon>Actinomycetes</taxon>
        <taxon>Mycobacteriales</taxon>
        <taxon>Mycobacteriaceae</taxon>
        <taxon>Mycobacteroides</taxon>
    </lineage>
</organism>
<reference evidence="2 3" key="1">
    <citation type="submission" date="2016-01" db="EMBL/GenBank/DDBJ databases">
        <title>Mycobacterium immunogenum strain CD11_6 genome sequencing and assembly.</title>
        <authorList>
            <person name="Kaur G."/>
            <person name="Nair G.R."/>
            <person name="Mayilraj S."/>
        </authorList>
    </citation>
    <scope>NUCLEOTIDE SEQUENCE [LARGE SCALE GENOMIC DNA]</scope>
    <source>
        <strain evidence="2 3">CD11-6</strain>
    </source>
</reference>
<keyword evidence="2" id="KW-0378">Hydrolase</keyword>
<dbReference type="Proteomes" id="UP000186919">
    <property type="component" value="Unassembled WGS sequence"/>
</dbReference>
<dbReference type="RefSeq" id="WP_064630936.1">
    <property type="nucleotide sequence ID" value="NZ_LQYE01000027.1"/>
</dbReference>
<dbReference type="EMBL" id="LQYE01000027">
    <property type="protein sequence ID" value="OAT68049.1"/>
    <property type="molecule type" value="Genomic_DNA"/>
</dbReference>
<gene>
    <name evidence="2" type="ORF">AWB85_09305</name>
</gene>
<protein>
    <submittedName>
        <fullName evidence="2">MBL fold metallo-hydrolase</fullName>
    </submittedName>
</protein>
<sequence length="227" mass="24439">MTTTKSGIRQIRPDLWETRTDSPFPGLTTHAYLWTRPAGNVLFYSPATESDFGAIGALGGVAHQYLSHLDEAGPMLGAVKRHFGSQLHASVRERDEIGKHAPIDVPTQAHEVDDNGVEVIPTPGHSRGSTSYLVTGAGDEKYLFTGDTMFPTVNGSWSTYLVPGRGDADELWASLELLGTLAPDVVISSAYGGDSAVYELTPGRWSAFIDQALRTVPRQISKNGAVQ</sequence>
<dbReference type="InterPro" id="IPR036866">
    <property type="entry name" value="RibonucZ/Hydroxyglut_hydro"/>
</dbReference>
<dbReference type="Pfam" id="PF00753">
    <property type="entry name" value="Lactamase_B"/>
    <property type="match status" value="1"/>
</dbReference>
<proteinExistence type="predicted"/>
<dbReference type="PANTHER" id="PTHR42773">
    <property type="entry name" value="METALLO-BETA-LACTAMASE-RELATED"/>
    <property type="match status" value="1"/>
</dbReference>
<dbReference type="InterPro" id="IPR001279">
    <property type="entry name" value="Metallo-B-lactamas"/>
</dbReference>
<dbReference type="Gene3D" id="3.60.15.10">
    <property type="entry name" value="Ribonuclease Z/Hydroxyacylglutathione hydrolase-like"/>
    <property type="match status" value="1"/>
</dbReference>
<name>A0A179V821_9MYCO</name>
<accession>A0A179V821</accession>
<evidence type="ECO:0000259" key="1">
    <source>
        <dbReference type="Pfam" id="PF00753"/>
    </source>
</evidence>